<feature type="transmembrane region" description="Helical" evidence="7">
    <location>
        <begin position="150"/>
        <end position="168"/>
    </location>
</feature>
<gene>
    <name evidence="8" type="primary">TMEM245_1</name>
    <name evidence="8" type="ORF">FJT64_000330</name>
</gene>
<feature type="transmembrane region" description="Helical" evidence="7">
    <location>
        <begin position="691"/>
        <end position="713"/>
    </location>
</feature>
<evidence type="ECO:0000256" key="3">
    <source>
        <dbReference type="ARBA" id="ARBA00022692"/>
    </source>
</evidence>
<evidence type="ECO:0000256" key="5">
    <source>
        <dbReference type="ARBA" id="ARBA00023136"/>
    </source>
</evidence>
<comment type="similarity">
    <text evidence="2">Belongs to the autoinducer-2 exporter (AI-2E) (TC 2.A.86) family.</text>
</comment>
<feature type="transmembrane region" description="Helical" evidence="7">
    <location>
        <begin position="31"/>
        <end position="55"/>
    </location>
</feature>
<keyword evidence="3 7" id="KW-0812">Transmembrane</keyword>
<comment type="subcellular location">
    <subcellularLocation>
        <location evidence="1">Membrane</location>
        <topology evidence="1">Multi-pass membrane protein</topology>
    </subcellularLocation>
</comment>
<feature type="compositionally biased region" description="Low complexity" evidence="6">
    <location>
        <begin position="277"/>
        <end position="289"/>
    </location>
</feature>
<evidence type="ECO:0000256" key="2">
    <source>
        <dbReference type="ARBA" id="ARBA00009773"/>
    </source>
</evidence>
<evidence type="ECO:0000313" key="9">
    <source>
        <dbReference type="Proteomes" id="UP000440578"/>
    </source>
</evidence>
<feature type="transmembrane region" description="Helical" evidence="7">
    <location>
        <begin position="758"/>
        <end position="781"/>
    </location>
</feature>
<evidence type="ECO:0000256" key="1">
    <source>
        <dbReference type="ARBA" id="ARBA00004141"/>
    </source>
</evidence>
<dbReference type="EMBL" id="VIIS01001002">
    <property type="protein sequence ID" value="KAF0302888.1"/>
    <property type="molecule type" value="Genomic_DNA"/>
</dbReference>
<feature type="transmembrane region" description="Helical" evidence="7">
    <location>
        <begin position="833"/>
        <end position="853"/>
    </location>
</feature>
<feature type="transmembrane region" description="Helical" evidence="7">
    <location>
        <begin position="204"/>
        <end position="235"/>
    </location>
</feature>
<evidence type="ECO:0000256" key="6">
    <source>
        <dbReference type="SAM" id="MobiDB-lite"/>
    </source>
</evidence>
<dbReference type="PANTHER" id="PTHR21716">
    <property type="entry name" value="TRANSMEMBRANE PROTEIN"/>
    <property type="match status" value="1"/>
</dbReference>
<organism evidence="8 9">
    <name type="scientific">Amphibalanus amphitrite</name>
    <name type="common">Striped barnacle</name>
    <name type="synonym">Balanus amphitrite</name>
    <dbReference type="NCBI Taxonomy" id="1232801"/>
    <lineage>
        <taxon>Eukaryota</taxon>
        <taxon>Metazoa</taxon>
        <taxon>Ecdysozoa</taxon>
        <taxon>Arthropoda</taxon>
        <taxon>Crustacea</taxon>
        <taxon>Multicrustacea</taxon>
        <taxon>Cirripedia</taxon>
        <taxon>Thoracica</taxon>
        <taxon>Thoracicalcarea</taxon>
        <taxon>Balanomorpha</taxon>
        <taxon>Balanoidea</taxon>
        <taxon>Balanidae</taxon>
        <taxon>Amphibalaninae</taxon>
        <taxon>Amphibalanus</taxon>
    </lineage>
</organism>
<dbReference type="Proteomes" id="UP000440578">
    <property type="component" value="Unassembled WGS sequence"/>
</dbReference>
<name>A0A6A4WL09_AMPAM</name>
<feature type="transmembrane region" description="Helical" evidence="7">
    <location>
        <begin position="719"/>
        <end position="737"/>
    </location>
</feature>
<keyword evidence="5 7" id="KW-0472">Membrane</keyword>
<dbReference type="AlphaFoldDB" id="A0A6A4WL09"/>
<feature type="transmembrane region" description="Helical" evidence="7">
    <location>
        <begin position="512"/>
        <end position="535"/>
    </location>
</feature>
<keyword evidence="4 7" id="KW-1133">Transmembrane helix</keyword>
<feature type="transmembrane region" description="Helical" evidence="7">
    <location>
        <begin position="420"/>
        <end position="449"/>
    </location>
</feature>
<accession>A0A6A4WL09</accession>
<dbReference type="InterPro" id="IPR002549">
    <property type="entry name" value="AI-2E-like"/>
</dbReference>
<dbReference type="PANTHER" id="PTHR21716:SF4">
    <property type="entry name" value="TRANSMEMBRANE PROTEIN 245"/>
    <property type="match status" value="1"/>
</dbReference>
<keyword evidence="9" id="KW-1185">Reference proteome</keyword>
<evidence type="ECO:0000313" key="8">
    <source>
        <dbReference type="EMBL" id="KAF0302888.1"/>
    </source>
</evidence>
<proteinExistence type="inferred from homology"/>
<feature type="transmembrane region" description="Helical" evidence="7">
    <location>
        <begin position="175"/>
        <end position="192"/>
    </location>
</feature>
<feature type="transmembrane region" description="Helical" evidence="7">
    <location>
        <begin position="865"/>
        <end position="893"/>
    </location>
</feature>
<feature type="transmembrane region" description="Helical" evidence="7">
    <location>
        <begin position="124"/>
        <end position="144"/>
    </location>
</feature>
<protein>
    <submittedName>
        <fullName evidence="8">Transmembrane protein 245</fullName>
    </submittedName>
</protein>
<evidence type="ECO:0000256" key="4">
    <source>
        <dbReference type="ARBA" id="ARBA00022989"/>
    </source>
</evidence>
<comment type="caution">
    <text evidence="8">The sequence shown here is derived from an EMBL/GenBank/DDBJ whole genome shotgun (WGS) entry which is preliminary data.</text>
</comment>
<reference evidence="8 9" key="1">
    <citation type="submission" date="2019-07" db="EMBL/GenBank/DDBJ databases">
        <title>Draft genome assembly of a fouling barnacle, Amphibalanus amphitrite (Darwin, 1854): The first reference genome for Thecostraca.</title>
        <authorList>
            <person name="Kim W."/>
        </authorList>
    </citation>
    <scope>NUCLEOTIDE SEQUENCE [LARGE SCALE GENOMIC DNA]</scope>
    <source>
        <strain evidence="8">SNU_AA5</strain>
        <tissue evidence="8">Soma without cirri and trophi</tissue>
    </source>
</reference>
<sequence length="919" mass="98572">MASSSAGAVRTPLESVFSYIPPTHEKGVKQALFNVAALAGVITVGAIGLATYAVFQPFVKPLLWALLLGTVTHPVKRRLTAAARRWLADLERSGSPLFLHALLAPLWAFDAATDAIGDAAVRHIRALAAFVVAIAVVNVVWFYTPSVLLALLWIVSHGVVGNLLWLLTSIFYNKLLCWTLLAGYVLAVAFFWSPATRRFAVPCWLLLLGFLSGLAGSLAGPIFVGLVALMAVGFVTEVLARRREQQDEGINVSMSKTIMAIMCDECISRDQSSVEAVAAEPEAAPAAPAGLLSPGEDESPGSMPSSIAQSPADAEATPSGVETTPTAASSSRAAAYLAQKGMTSTPLSRARPRTLQQAAESEGPAEDSVPGPARGSSVQTVSGPAESPTIRPQQRPQSGERPSAPDPSSGHSPTTTYITAVAYCCLVVVVWQRIWLLSMLPIVIVYYFFKRIVINFWQSGGRDSLITALQPALAWLQERREGIMPLPVRGVWKLILRGNGHVIAGVQGSVDAVVTVLVMLGALFFVSFAAVFAAVQIYGETVHMIEMAGSVFNQTVLANPDLQAMMPANMSTMVEQMIDNGYLYGKDYISKLVRDLTKGAGAQSQEQLERETVELWTRLYQAWVSSVVAAPAVGPVVDGTGLAYAWQTWLEKVQSYPDLLTVDAVKAAVQDNLDTVLSVLDSSWVILRSNVTMLVSVVTQLISVLLGGGFAVLNSLLNLIVFMTALFYLLSSSGQLYKPVELITKLGPVSRGSSRFVMAVDEAVSSVFVASFKMAVFYLLWTWLVHSVFAVKFVYLPSVVAAVLGAVPFLGSYWAALPAVLELWLVHSQPLTALLFFAAQLAPILFVDTAIYSEVKGGHPYLTGLAIAGGIFWLGIEGAIFGPVLLCCLLVAVNMYSSLVNTPDQESKLFAGRLKRTSN</sequence>
<feature type="region of interest" description="Disordered" evidence="6">
    <location>
        <begin position="277"/>
        <end position="412"/>
    </location>
</feature>
<evidence type="ECO:0000256" key="7">
    <source>
        <dbReference type="SAM" id="Phobius"/>
    </source>
</evidence>
<dbReference type="OrthoDB" id="5970161at2759"/>
<dbReference type="GO" id="GO:0016020">
    <property type="term" value="C:membrane"/>
    <property type="evidence" value="ECO:0007669"/>
    <property type="project" value="UniProtKB-SubCell"/>
</dbReference>
<feature type="transmembrane region" description="Helical" evidence="7">
    <location>
        <begin position="793"/>
        <end position="821"/>
    </location>
</feature>